<name>A0ACC0DKE4_9PEZI</name>
<protein>
    <submittedName>
        <fullName evidence="1">ThiJ/PfpI family protein</fullName>
    </submittedName>
</protein>
<keyword evidence="2" id="KW-1185">Reference proteome</keyword>
<proteinExistence type="predicted"/>
<gene>
    <name evidence="1" type="ORF">F4821DRAFT_222760</name>
</gene>
<sequence length="250" mass="26891">MAATKESSAADKHTVRIGVFIPTDCQLLDAASVDIMGSMSHEYFMMLTQMVPQAVIDLAPHVHIHYIGSVRAGEYIKVTSNESIVATNHYADAEVAPGKLDIVLVPGPDPFAVFEDAAVDWLRQQGNTPGVDILSVCTGILLCGEAGLLKGRTACGPRGLQDMIKSKGYGEKELVGHKYRWIQDGNFWSSGGVTNGNDLVAAYSRASPHFPNPIVEIVCETVEVGDRAQSYDKEMTWPAKLAEIAAEASA</sequence>
<accession>A0ACC0DKE4</accession>
<organism evidence="1 2">
    <name type="scientific">Hypoxylon rubiginosum</name>
    <dbReference type="NCBI Taxonomy" id="110542"/>
    <lineage>
        <taxon>Eukaryota</taxon>
        <taxon>Fungi</taxon>
        <taxon>Dikarya</taxon>
        <taxon>Ascomycota</taxon>
        <taxon>Pezizomycotina</taxon>
        <taxon>Sordariomycetes</taxon>
        <taxon>Xylariomycetidae</taxon>
        <taxon>Xylariales</taxon>
        <taxon>Hypoxylaceae</taxon>
        <taxon>Hypoxylon</taxon>
    </lineage>
</organism>
<dbReference type="EMBL" id="MU394281">
    <property type="protein sequence ID" value="KAI6093346.1"/>
    <property type="molecule type" value="Genomic_DNA"/>
</dbReference>
<evidence type="ECO:0000313" key="1">
    <source>
        <dbReference type="EMBL" id="KAI6093346.1"/>
    </source>
</evidence>
<comment type="caution">
    <text evidence="1">The sequence shown here is derived from an EMBL/GenBank/DDBJ whole genome shotgun (WGS) entry which is preliminary data.</text>
</comment>
<evidence type="ECO:0000313" key="2">
    <source>
        <dbReference type="Proteomes" id="UP001497680"/>
    </source>
</evidence>
<reference evidence="1 2" key="1">
    <citation type="journal article" date="2022" name="New Phytol.">
        <title>Ecological generalism drives hyperdiversity of secondary metabolite gene clusters in xylarialean endophytes.</title>
        <authorList>
            <person name="Franco M.E.E."/>
            <person name="Wisecaver J.H."/>
            <person name="Arnold A.E."/>
            <person name="Ju Y.M."/>
            <person name="Slot J.C."/>
            <person name="Ahrendt S."/>
            <person name="Moore L.P."/>
            <person name="Eastman K.E."/>
            <person name="Scott K."/>
            <person name="Konkel Z."/>
            <person name="Mondo S.J."/>
            <person name="Kuo A."/>
            <person name="Hayes R.D."/>
            <person name="Haridas S."/>
            <person name="Andreopoulos B."/>
            <person name="Riley R."/>
            <person name="LaButti K."/>
            <person name="Pangilinan J."/>
            <person name="Lipzen A."/>
            <person name="Amirebrahimi M."/>
            <person name="Yan J."/>
            <person name="Adam C."/>
            <person name="Keymanesh K."/>
            <person name="Ng V."/>
            <person name="Louie K."/>
            <person name="Northen T."/>
            <person name="Drula E."/>
            <person name="Henrissat B."/>
            <person name="Hsieh H.M."/>
            <person name="Youens-Clark K."/>
            <person name="Lutzoni F."/>
            <person name="Miadlikowska J."/>
            <person name="Eastwood D.C."/>
            <person name="Hamelin R.C."/>
            <person name="Grigoriev I.V."/>
            <person name="U'Ren J.M."/>
        </authorList>
    </citation>
    <scope>NUCLEOTIDE SEQUENCE [LARGE SCALE GENOMIC DNA]</scope>
    <source>
        <strain evidence="1 2">ER1909</strain>
    </source>
</reference>
<dbReference type="Proteomes" id="UP001497680">
    <property type="component" value="Unassembled WGS sequence"/>
</dbReference>